<organism evidence="1 2">
    <name type="scientific">Dysosmobacter welbionis</name>
    <dbReference type="NCBI Taxonomy" id="2093857"/>
    <lineage>
        <taxon>Bacteria</taxon>
        <taxon>Bacillati</taxon>
        <taxon>Bacillota</taxon>
        <taxon>Clostridia</taxon>
        <taxon>Eubacteriales</taxon>
        <taxon>Oscillospiraceae</taxon>
        <taxon>Dysosmobacter</taxon>
    </lineage>
</organism>
<gene>
    <name evidence="1" type="ORF">EIO64_11355</name>
</gene>
<protein>
    <submittedName>
        <fullName evidence="1">Uncharacterized protein</fullName>
    </submittedName>
</protein>
<dbReference type="Proteomes" id="UP000298642">
    <property type="component" value="Chromosome"/>
</dbReference>
<dbReference type="RefSeq" id="WP_145985039.1">
    <property type="nucleotide sequence ID" value="NZ_CP034413.3"/>
</dbReference>
<dbReference type="EMBL" id="CP034413">
    <property type="protein sequence ID" value="QCI59741.3"/>
    <property type="molecule type" value="Genomic_DNA"/>
</dbReference>
<name>A0A856I0R0_9FIRM</name>
<reference evidence="2" key="1">
    <citation type="submission" date="2018-12" db="EMBL/GenBank/DDBJ databases">
        <title>Dusodibacter welbiota gen. nov., sp. nov., isolated from human faeces and emended description of the Oscillibacter genus.</title>
        <authorList>
            <person name="Le Roy T."/>
            <person name="Van der Smissen P."/>
            <person name="Delzenne N."/>
            <person name="Muccioli G."/>
            <person name="Collet J.F."/>
            <person name="Cani P.D."/>
        </authorList>
    </citation>
    <scope>NUCLEOTIDE SEQUENCE [LARGE SCALE GENOMIC DNA]</scope>
    <source>
        <strain evidence="2">J115</strain>
    </source>
</reference>
<dbReference type="KEGG" id="obj:EIO64_11355"/>
<sequence>MKPTNAYHSSSEYGKTTQKFFQIPSNSLKAQETRLISLEISRERSGMQYQAVACVHFEKAEKKGQCPLLKVRQR</sequence>
<evidence type="ECO:0000313" key="2">
    <source>
        <dbReference type="Proteomes" id="UP000298642"/>
    </source>
</evidence>
<accession>A0A856I0R0</accession>
<keyword evidence="2" id="KW-1185">Reference proteome</keyword>
<evidence type="ECO:0000313" key="1">
    <source>
        <dbReference type="EMBL" id="QCI59741.3"/>
    </source>
</evidence>
<proteinExistence type="predicted"/>
<dbReference type="AlphaFoldDB" id="A0A856I0R0"/>